<proteinExistence type="predicted"/>
<dbReference type="STRING" id="56857.A0A200QXY3"/>
<dbReference type="OMA" id="HNETHFA"/>
<dbReference type="PANTHER" id="PTHR20961">
    <property type="entry name" value="GLYCOSYLTRANSFERASE"/>
    <property type="match status" value="1"/>
</dbReference>
<dbReference type="AlphaFoldDB" id="A0A200QXY3"/>
<organism evidence="6 7">
    <name type="scientific">Macleaya cordata</name>
    <name type="common">Five-seeded plume-poppy</name>
    <name type="synonym">Bocconia cordata</name>
    <dbReference type="NCBI Taxonomy" id="56857"/>
    <lineage>
        <taxon>Eukaryota</taxon>
        <taxon>Viridiplantae</taxon>
        <taxon>Streptophyta</taxon>
        <taxon>Embryophyta</taxon>
        <taxon>Tracheophyta</taxon>
        <taxon>Spermatophyta</taxon>
        <taxon>Magnoliopsida</taxon>
        <taxon>Ranunculales</taxon>
        <taxon>Papaveraceae</taxon>
        <taxon>Papaveroideae</taxon>
        <taxon>Macleaya</taxon>
    </lineage>
</organism>
<accession>A0A200QXY3</accession>
<dbReference type="InterPro" id="IPR049625">
    <property type="entry name" value="Glyco_transf_61_cat"/>
</dbReference>
<evidence type="ECO:0000313" key="7">
    <source>
        <dbReference type="Proteomes" id="UP000195402"/>
    </source>
</evidence>
<reference evidence="6 7" key="1">
    <citation type="journal article" date="2017" name="Mol. Plant">
        <title>The Genome of Medicinal Plant Macleaya cordata Provides New Insights into Benzylisoquinoline Alkaloids Metabolism.</title>
        <authorList>
            <person name="Liu X."/>
            <person name="Liu Y."/>
            <person name="Huang P."/>
            <person name="Ma Y."/>
            <person name="Qing Z."/>
            <person name="Tang Q."/>
            <person name="Cao H."/>
            <person name="Cheng P."/>
            <person name="Zheng Y."/>
            <person name="Yuan Z."/>
            <person name="Zhou Y."/>
            <person name="Liu J."/>
            <person name="Tang Z."/>
            <person name="Zhuo Y."/>
            <person name="Zhang Y."/>
            <person name="Yu L."/>
            <person name="Huang J."/>
            <person name="Yang P."/>
            <person name="Peng Q."/>
            <person name="Zhang J."/>
            <person name="Jiang W."/>
            <person name="Zhang Z."/>
            <person name="Lin K."/>
            <person name="Ro D.K."/>
            <person name="Chen X."/>
            <person name="Xiong X."/>
            <person name="Shang Y."/>
            <person name="Huang S."/>
            <person name="Zeng J."/>
        </authorList>
    </citation>
    <scope>NUCLEOTIDE SEQUENCE [LARGE SCALE GENOMIC DNA]</scope>
    <source>
        <strain evidence="7">cv. BLH2017</strain>
        <tissue evidence="6">Root</tissue>
    </source>
</reference>
<dbReference type="InParanoid" id="A0A200QXY3"/>
<evidence type="ECO:0000256" key="1">
    <source>
        <dbReference type="ARBA" id="ARBA00004323"/>
    </source>
</evidence>
<evidence type="ECO:0000256" key="2">
    <source>
        <dbReference type="ARBA" id="ARBA00022676"/>
    </source>
</evidence>
<dbReference type="GO" id="GO:0016763">
    <property type="term" value="F:pentosyltransferase activity"/>
    <property type="evidence" value="ECO:0007669"/>
    <property type="project" value="UniProtKB-ARBA"/>
</dbReference>
<sequence>MERSTNDVYKPKSFTYYSTKLLVFLSLTLVLLLILFDIQALQTPLIPNSSSSSSSVSALTSWSLQQWQKVFNINNNFNYSSELEKMRSKLRDSVTFLPLKDIRFTETAMEGHTWFMSSVNDTYEDDEVEYNYFPSEASKGRLLCITGRDIHDGGKNLYGFAWPESLPASATLLDGLTYVSDTHYDYTNLFHGISAMAPFVGWYKRKGCQKPTRWVLFHWGELRTEMGSWLQKLMEATFREVKVEVFERGSGPFCFEKAVVMRHNLGRMGKDKRVEVFDLLRCKARVFCNVSLTDRAVEINGKLMPAIRLTLLMRKGARSFKNELAVIQIFQRECARVEGCKLTVAQSEDLSFCDQVRLMSSTDIVASPHGAQLTNLVFMDRNSSVMEFFPKGWLEMAGPGQYAHHWMASHSGMKHQGAWWEPLGEKECPYPEQDHHCFSFYKNGQVGHNETFFTEWSRKVINQVKISKLDQVSKSLTNEPQLNSNICSCG</sequence>
<name>A0A200QXY3_MACCD</name>
<comment type="caution">
    <text evidence="6">The sequence shown here is derived from an EMBL/GenBank/DDBJ whole genome shotgun (WGS) entry which is preliminary data.</text>
</comment>
<evidence type="ECO:0000259" key="5">
    <source>
        <dbReference type="Pfam" id="PF04577"/>
    </source>
</evidence>
<evidence type="ECO:0000313" key="6">
    <source>
        <dbReference type="EMBL" id="OVA15260.1"/>
    </source>
</evidence>
<dbReference type="GO" id="GO:0000139">
    <property type="term" value="C:Golgi membrane"/>
    <property type="evidence" value="ECO:0007669"/>
    <property type="project" value="UniProtKB-SubCell"/>
</dbReference>
<evidence type="ECO:0000256" key="3">
    <source>
        <dbReference type="ARBA" id="ARBA00022679"/>
    </source>
</evidence>
<dbReference type="EMBL" id="MVGT01000860">
    <property type="protein sequence ID" value="OVA15260.1"/>
    <property type="molecule type" value="Genomic_DNA"/>
</dbReference>
<dbReference type="Proteomes" id="UP000195402">
    <property type="component" value="Unassembled WGS sequence"/>
</dbReference>
<evidence type="ECO:0000256" key="4">
    <source>
        <dbReference type="ARBA" id="ARBA00023180"/>
    </source>
</evidence>
<keyword evidence="4" id="KW-0325">Glycoprotein</keyword>
<dbReference type="InterPro" id="IPR007657">
    <property type="entry name" value="Glycosyltransferase_61"/>
</dbReference>
<comment type="subcellular location">
    <subcellularLocation>
        <location evidence="1">Golgi apparatus membrane</location>
        <topology evidence="1">Single-pass type II membrane protein</topology>
    </subcellularLocation>
</comment>
<dbReference type="OrthoDB" id="529273at2759"/>
<keyword evidence="3 6" id="KW-0808">Transferase</keyword>
<feature type="domain" description="Glycosyltransferase 61 catalytic" evidence="5">
    <location>
        <begin position="294"/>
        <end position="386"/>
    </location>
</feature>
<keyword evidence="2" id="KW-0328">Glycosyltransferase</keyword>
<protein>
    <submittedName>
        <fullName evidence="6">Glycosyltransferase AER61</fullName>
    </submittedName>
</protein>
<dbReference type="PANTHER" id="PTHR20961:SF35">
    <property type="entry name" value="GLYCOSYLTRANSFERASE FAMILY 61 PROTEIN"/>
    <property type="match status" value="1"/>
</dbReference>
<dbReference type="Pfam" id="PF04577">
    <property type="entry name" value="Glyco_transf_61"/>
    <property type="match status" value="1"/>
</dbReference>
<gene>
    <name evidence="6" type="ORF">BVC80_5g50</name>
</gene>
<keyword evidence="7" id="KW-1185">Reference proteome</keyword>